<dbReference type="AlphaFoldDB" id="A0AB33C609"/>
<name>A0AB33C609_XANCI</name>
<evidence type="ECO:0000313" key="2">
    <source>
        <dbReference type="EMBL" id="ASK90234.1"/>
    </source>
</evidence>
<dbReference type="RefSeq" id="WP_089111303.1">
    <property type="nucleotide sequence ID" value="NZ_CP022263.1"/>
</dbReference>
<feature type="region of interest" description="Disordered" evidence="1">
    <location>
        <begin position="397"/>
        <end position="418"/>
    </location>
</feature>
<dbReference type="EMBL" id="CP022263">
    <property type="protein sequence ID" value="ASK90234.1"/>
    <property type="molecule type" value="Genomic_DNA"/>
</dbReference>
<accession>A0AB33C609</accession>
<dbReference type="Proteomes" id="UP000198357">
    <property type="component" value="Chromosome"/>
</dbReference>
<evidence type="ECO:0000256" key="1">
    <source>
        <dbReference type="SAM" id="MobiDB-lite"/>
    </source>
</evidence>
<organism evidence="2 3">
    <name type="scientific">Xanthomonas citri pv. vignicola</name>
    <dbReference type="NCBI Taxonomy" id="473426"/>
    <lineage>
        <taxon>Bacteria</taxon>
        <taxon>Pseudomonadati</taxon>
        <taxon>Pseudomonadota</taxon>
        <taxon>Gammaproteobacteria</taxon>
        <taxon>Lysobacterales</taxon>
        <taxon>Lysobacteraceae</taxon>
        <taxon>Xanthomonas</taxon>
    </lineage>
</organism>
<gene>
    <name evidence="2" type="ORF">XcvCFBP7111P_00660</name>
</gene>
<protein>
    <submittedName>
        <fullName evidence="2">SIR2 family protein</fullName>
    </submittedName>
</protein>
<evidence type="ECO:0000313" key="3">
    <source>
        <dbReference type="Proteomes" id="UP000198357"/>
    </source>
</evidence>
<proteinExistence type="predicted"/>
<reference evidence="2 3" key="1">
    <citation type="submission" date="2017-06" db="EMBL/GenBank/DDBJ databases">
        <title>First complete genome sequences of Xanthomonas citri pv. vignicola strains CFBP 7111, CFBP 7112 and CFBP 7113 using long-read technology.</title>
        <authorList>
            <person name="Ruh M."/>
            <person name="Briand M."/>
            <person name="Bonneau S."/>
            <person name="Jacques M.A."/>
            <person name="Chen N.W.G."/>
        </authorList>
    </citation>
    <scope>NUCLEOTIDE SEQUENCE [LARGE SCALE GENOMIC DNA]</scope>
    <source>
        <strain evidence="2 3">CFBP7111</strain>
    </source>
</reference>
<dbReference type="Pfam" id="PF13289">
    <property type="entry name" value="SIR2_2"/>
    <property type="match status" value="1"/>
</dbReference>
<sequence>METSHNPDRFMSDLRQVLSQGRKRIGLLVGAGAPLALRVNESNEMDPGGRSLIPGVDELTQKSTSGLSKKQTLAVDSIKASLGGSANIETVLSRVRLLEQALGKTEVQGLDSDGYKELGKDICNNIGAIVGVKLPKGRNPYSELISWITGTVRSSSVEIFTTNYDFLFEEAFERVRSPYFDGFSGGSKPFFDPVSVAGDDLPARWAKLWKMHGSLGWALEEGTVVRGHGRSATELVYPDHLKYDLTQKQPYSALFERLKRFLLTPDTLLLAIGFSFRDAHICAVLDESLAMNANTAVLAFQYQTLEKEEPVVKLANDRPNLSVYAADGAVIGGVSGKWRPGELPKNWGSIRDTFWASRWPKTQPVFLLGDFSAFSRFCALAQANDLIAQSLKRDEPDHDIASTVSEADTEAPAADDPQ</sequence>